<dbReference type="InterPro" id="IPR013332">
    <property type="entry name" value="KPR_N"/>
</dbReference>
<dbReference type="Gene3D" id="3.40.50.720">
    <property type="entry name" value="NAD(P)-binding Rossmann-like Domain"/>
    <property type="match status" value="1"/>
</dbReference>
<keyword evidence="3" id="KW-1185">Reference proteome</keyword>
<dbReference type="AlphaFoldDB" id="A0A2V3DP14"/>
<dbReference type="OrthoDB" id="9796561at2"/>
<reference evidence="2 3" key="1">
    <citation type="submission" date="2018-05" db="EMBL/GenBank/DDBJ databases">
        <title>Genetic diversity of glacier-inhabiting Cryobacterium bacteria in China and description of Cryobacterium mengkeensis sp. nov. and Arthrobacter glacialis sp. nov.</title>
        <authorList>
            <person name="Liu Q."/>
            <person name="Xin Y.-H."/>
        </authorList>
    </citation>
    <scope>NUCLEOTIDE SEQUENCE [LARGE SCALE GENOMIC DNA]</scope>
    <source>
        <strain evidence="2 3">GP3</strain>
    </source>
</reference>
<sequence>MRILVLGAGVIGSVYAAKLMGAGHEVVMLARGQRLAQLQDAGLVVADSESREQIALPIRAIGALGVEDRYDVVVVAVRAGQLTSALPVLGIMDDGSDVLFMGNTAGLEGQLVQALGGRVLLGFPAAGGVQDGAITRYVLIKQQKTMLAEPGGAISQRTLGLKKVMEEAGFPAAIATDMPGWLLAHAAFIVPMAYALYKFGTDAPRLAADRETLRLMVHATAQAFRALQASGNTQVPANLRALYLRLPAAFAVAYWRRVLASPRGELWFAGPTRGSSEEMGALAQYLQTAIHGSGGDAPELTRLLSGTPGPSGPAPSPGPMA</sequence>
<dbReference type="EMBL" id="QHLZ01000009">
    <property type="protein sequence ID" value="PXA64685.1"/>
    <property type="molecule type" value="Genomic_DNA"/>
</dbReference>
<dbReference type="SUPFAM" id="SSF51735">
    <property type="entry name" value="NAD(P)-binding Rossmann-fold domains"/>
    <property type="match status" value="1"/>
</dbReference>
<organism evidence="2 3">
    <name type="scientific">Arthrobacter psychrochitiniphilus</name>
    <dbReference type="NCBI Taxonomy" id="291045"/>
    <lineage>
        <taxon>Bacteria</taxon>
        <taxon>Bacillati</taxon>
        <taxon>Actinomycetota</taxon>
        <taxon>Actinomycetes</taxon>
        <taxon>Micrococcales</taxon>
        <taxon>Micrococcaceae</taxon>
        <taxon>Arthrobacter</taxon>
    </lineage>
</organism>
<evidence type="ECO:0000313" key="2">
    <source>
        <dbReference type="EMBL" id="PXA64685.1"/>
    </source>
</evidence>
<dbReference type="InterPro" id="IPR036291">
    <property type="entry name" value="NAD(P)-bd_dom_sf"/>
</dbReference>
<evidence type="ECO:0000259" key="1">
    <source>
        <dbReference type="Pfam" id="PF02558"/>
    </source>
</evidence>
<dbReference type="Proteomes" id="UP000246303">
    <property type="component" value="Unassembled WGS sequence"/>
</dbReference>
<accession>A0A2V3DP14</accession>
<protein>
    <recommendedName>
        <fullName evidence="1">Ketopantoate reductase N-terminal domain-containing protein</fullName>
    </recommendedName>
</protein>
<feature type="domain" description="Ketopantoate reductase N-terminal" evidence="1">
    <location>
        <begin position="3"/>
        <end position="132"/>
    </location>
</feature>
<proteinExistence type="predicted"/>
<dbReference type="Pfam" id="PF02558">
    <property type="entry name" value="ApbA"/>
    <property type="match status" value="1"/>
</dbReference>
<name>A0A2V3DP14_9MICC</name>
<gene>
    <name evidence="2" type="ORF">CVS29_14130</name>
</gene>
<evidence type="ECO:0000313" key="3">
    <source>
        <dbReference type="Proteomes" id="UP000246303"/>
    </source>
</evidence>
<comment type="caution">
    <text evidence="2">The sequence shown here is derived from an EMBL/GenBank/DDBJ whole genome shotgun (WGS) entry which is preliminary data.</text>
</comment>
<dbReference type="RefSeq" id="WP_110106978.1">
    <property type="nucleotide sequence ID" value="NZ_JACBZZ010000001.1"/>
</dbReference>